<evidence type="ECO:0008006" key="5">
    <source>
        <dbReference type="Google" id="ProtNLM"/>
    </source>
</evidence>
<gene>
    <name evidence="3" type="ORF">PSYICH_LOCUS44</name>
</gene>
<keyword evidence="4" id="KW-1185">Reference proteome</keyword>
<dbReference type="Pfam" id="PF24681">
    <property type="entry name" value="Kelch_KLHDC2_KLHL20_DRC7"/>
    <property type="match status" value="2"/>
</dbReference>
<keyword evidence="1" id="KW-0880">Kelch repeat</keyword>
<evidence type="ECO:0000256" key="1">
    <source>
        <dbReference type="ARBA" id="ARBA00022441"/>
    </source>
</evidence>
<protein>
    <recommendedName>
        <fullName evidence="5">Kelch domain-containing protein 10</fullName>
    </recommendedName>
</protein>
<dbReference type="InterPro" id="IPR015915">
    <property type="entry name" value="Kelch-typ_b-propeller"/>
</dbReference>
<dbReference type="OrthoDB" id="7676067at2759"/>
<dbReference type="AlphaFoldDB" id="A0A9P0CG48"/>
<dbReference type="PANTHER" id="PTHR46428:SF1">
    <property type="entry name" value="KELCH DOMAIN-CONTAINING PROTEIN 10"/>
    <property type="match status" value="1"/>
</dbReference>
<reference evidence="3" key="1">
    <citation type="submission" date="2022-01" db="EMBL/GenBank/DDBJ databases">
        <authorList>
            <person name="King R."/>
        </authorList>
    </citation>
    <scope>NUCLEOTIDE SEQUENCE</scope>
</reference>
<dbReference type="EMBL" id="OV651813">
    <property type="protein sequence ID" value="CAH1099280.1"/>
    <property type="molecule type" value="Genomic_DNA"/>
</dbReference>
<proteinExistence type="predicted"/>
<organism evidence="3 4">
    <name type="scientific">Psylliodes chrysocephalus</name>
    <dbReference type="NCBI Taxonomy" id="3402493"/>
    <lineage>
        <taxon>Eukaryota</taxon>
        <taxon>Metazoa</taxon>
        <taxon>Ecdysozoa</taxon>
        <taxon>Arthropoda</taxon>
        <taxon>Hexapoda</taxon>
        <taxon>Insecta</taxon>
        <taxon>Pterygota</taxon>
        <taxon>Neoptera</taxon>
        <taxon>Endopterygota</taxon>
        <taxon>Coleoptera</taxon>
        <taxon>Polyphaga</taxon>
        <taxon>Cucujiformia</taxon>
        <taxon>Chrysomeloidea</taxon>
        <taxon>Chrysomelidae</taxon>
        <taxon>Galerucinae</taxon>
        <taxon>Alticini</taxon>
        <taxon>Psylliodes</taxon>
    </lineage>
</organism>
<dbReference type="SUPFAM" id="SSF117281">
    <property type="entry name" value="Kelch motif"/>
    <property type="match status" value="2"/>
</dbReference>
<dbReference type="GO" id="GO:0032874">
    <property type="term" value="P:positive regulation of stress-activated MAPK cascade"/>
    <property type="evidence" value="ECO:0007669"/>
    <property type="project" value="TreeGrafter"/>
</dbReference>
<dbReference type="InterPro" id="IPR052125">
    <property type="entry name" value="KLHDC10"/>
</dbReference>
<dbReference type="FunFam" id="2.120.10.80:FF:000162">
    <property type="entry name" value="Kelch domain-containing protein 10 homolog"/>
    <property type="match status" value="1"/>
</dbReference>
<keyword evidence="2" id="KW-0677">Repeat</keyword>
<evidence type="ECO:0000313" key="3">
    <source>
        <dbReference type="EMBL" id="CAH1099280.1"/>
    </source>
</evidence>
<evidence type="ECO:0000313" key="4">
    <source>
        <dbReference type="Proteomes" id="UP001153636"/>
    </source>
</evidence>
<evidence type="ECO:0000256" key="2">
    <source>
        <dbReference type="ARBA" id="ARBA00022737"/>
    </source>
</evidence>
<name>A0A9P0CG48_9CUCU</name>
<sequence>MYSKCFHQILQLLEKFFIVIIKMCSSVKNDNGKVVPYAFRAFQYEKISPNKGSKLPFPRSGHRIGADSSNFYSFGGYNPWVRDEVEQNEDDDFWIQSYPLFQELWKFNFASREWTKFRNSETLPMELASNALILHGNILMVYLCVYGGTGSPFGIRCSNQLYVCKVNDENSIMMEVNTTGQLPLPLYGQALVFHNDYLYTIGGTTGLSYTCDIHRLNMKTMNWEIVYLCNGLSEYEPKGRYRHEVGFDGRNIYVLGGGTTEEAYGFQHIPSFDVEKNIWYRQKTVRDVNRGYPEPRRCHGAVQISYNSNIQIFVTGGHDGENIFNDLWRLDLQTYQWTYFNLCRLPQPTYFHATAVTPEGKLYVFGGNFSVDEDVRRSNAVFSTWLCIPKLSEICWESVLYYSPNLHKLKSHDLIDLGLPRRFLQRLGSSDQ</sequence>
<dbReference type="PANTHER" id="PTHR46428">
    <property type="entry name" value="KELCH DOMAIN-CONTAINING PROTEIN 10"/>
    <property type="match status" value="1"/>
</dbReference>
<dbReference type="Gene3D" id="2.120.10.80">
    <property type="entry name" value="Kelch-type beta propeller"/>
    <property type="match status" value="2"/>
</dbReference>
<accession>A0A9P0CG48</accession>
<dbReference type="Proteomes" id="UP001153636">
    <property type="component" value="Chromosome 1"/>
</dbReference>